<dbReference type="RefSeq" id="WP_277275572.1">
    <property type="nucleotide sequence ID" value="NZ_JAROCY010000003.1"/>
</dbReference>
<sequence length="169" mass="18891">MRWKGLFLIPLLASCDPTPHIGSDDISAILRIGIETASAKLGPDTCIVTAIGRRFPPIPGEDKEEIKWQEDGTLRYRLLRFEAPKAIPETIIARKKVTLELFGCSRTIEFLQPEMVEIDDQGRRGVSAELYLNHLCGPICGEQYVIDFARTKDGWSAKPDSFRPSGVSF</sequence>
<dbReference type="Proteomes" id="UP001222770">
    <property type="component" value="Unassembled WGS sequence"/>
</dbReference>
<evidence type="ECO:0000313" key="2">
    <source>
        <dbReference type="Proteomes" id="UP001222770"/>
    </source>
</evidence>
<gene>
    <name evidence="1" type="ORF">POM99_04305</name>
</gene>
<dbReference type="EMBL" id="JAROCY010000003">
    <property type="protein sequence ID" value="MDF8332414.1"/>
    <property type="molecule type" value="Genomic_DNA"/>
</dbReference>
<protein>
    <recommendedName>
        <fullName evidence="3">Lipoprotein</fullName>
    </recommendedName>
</protein>
<proteinExistence type="predicted"/>
<name>A0ABT6CER2_9SPHN</name>
<evidence type="ECO:0000313" key="1">
    <source>
        <dbReference type="EMBL" id="MDF8332414.1"/>
    </source>
</evidence>
<accession>A0ABT6CER2</accession>
<organism evidence="1 2">
    <name type="scientific">Novosphingobium cyanobacteriorum</name>
    <dbReference type="NCBI Taxonomy" id="3024215"/>
    <lineage>
        <taxon>Bacteria</taxon>
        <taxon>Pseudomonadati</taxon>
        <taxon>Pseudomonadota</taxon>
        <taxon>Alphaproteobacteria</taxon>
        <taxon>Sphingomonadales</taxon>
        <taxon>Sphingomonadaceae</taxon>
        <taxon>Novosphingobium</taxon>
    </lineage>
</organism>
<reference evidence="1 2" key="1">
    <citation type="submission" date="2023-03" db="EMBL/GenBank/DDBJ databases">
        <title>Novosphingobium cyanobacteriorum sp. nov., isolated from a eutrophic reservoir during the Microcystis bloom period.</title>
        <authorList>
            <person name="Kang M."/>
            <person name="Le V."/>
            <person name="Ko S.-R."/>
            <person name="Lee S.-A."/>
            <person name="Ahn C.-Y."/>
        </authorList>
    </citation>
    <scope>NUCLEOTIDE SEQUENCE [LARGE SCALE GENOMIC DNA]</scope>
    <source>
        <strain evidence="1 2">HBC54</strain>
    </source>
</reference>
<evidence type="ECO:0008006" key="3">
    <source>
        <dbReference type="Google" id="ProtNLM"/>
    </source>
</evidence>
<keyword evidence="2" id="KW-1185">Reference proteome</keyword>
<dbReference type="PROSITE" id="PS51257">
    <property type="entry name" value="PROKAR_LIPOPROTEIN"/>
    <property type="match status" value="1"/>
</dbReference>
<comment type="caution">
    <text evidence="1">The sequence shown here is derived from an EMBL/GenBank/DDBJ whole genome shotgun (WGS) entry which is preliminary data.</text>
</comment>